<dbReference type="OrthoDB" id="9156251at2"/>
<dbReference type="EMBL" id="CP012502">
    <property type="protein sequence ID" value="AOM83541.1"/>
    <property type="molecule type" value="Genomic_DNA"/>
</dbReference>
<feature type="transmembrane region" description="Helical" evidence="1">
    <location>
        <begin position="47"/>
        <end position="71"/>
    </location>
</feature>
<organism evidence="2 3">
    <name type="scientific">Salisediminibacterium beveridgei</name>
    <dbReference type="NCBI Taxonomy" id="632773"/>
    <lineage>
        <taxon>Bacteria</taxon>
        <taxon>Bacillati</taxon>
        <taxon>Bacillota</taxon>
        <taxon>Bacilli</taxon>
        <taxon>Bacillales</taxon>
        <taxon>Bacillaceae</taxon>
        <taxon>Salisediminibacterium</taxon>
    </lineage>
</organism>
<reference evidence="2 3" key="1">
    <citation type="submission" date="2015-08" db="EMBL/GenBank/DDBJ databases">
        <title>The complete genome sequence of Bacillus beveridgei MLTeJB.</title>
        <authorList>
            <person name="Hanson T.E."/>
            <person name="Mesa C."/>
            <person name="Basesman S.M."/>
            <person name="Oremland R.S."/>
        </authorList>
    </citation>
    <scope>NUCLEOTIDE SEQUENCE [LARGE SCALE GENOMIC DNA]</scope>
    <source>
        <strain evidence="2 3">MLTeJB</strain>
    </source>
</reference>
<evidence type="ECO:0000313" key="3">
    <source>
        <dbReference type="Proteomes" id="UP000094463"/>
    </source>
</evidence>
<keyword evidence="1" id="KW-0812">Transmembrane</keyword>
<keyword evidence="1" id="KW-0472">Membrane</keyword>
<accession>A0A1D7QX02</accession>
<keyword evidence="1" id="KW-1133">Transmembrane helix</keyword>
<feature type="transmembrane region" description="Helical" evidence="1">
    <location>
        <begin position="248"/>
        <end position="269"/>
    </location>
</feature>
<feature type="transmembrane region" description="Helical" evidence="1">
    <location>
        <begin position="351"/>
        <end position="371"/>
    </location>
</feature>
<feature type="transmembrane region" description="Helical" evidence="1">
    <location>
        <begin position="7"/>
        <end position="27"/>
    </location>
</feature>
<feature type="transmembrane region" description="Helical" evidence="1">
    <location>
        <begin position="133"/>
        <end position="159"/>
    </location>
</feature>
<feature type="transmembrane region" description="Helical" evidence="1">
    <location>
        <begin position="180"/>
        <end position="199"/>
    </location>
</feature>
<dbReference type="NCBIfam" id="NF047644">
    <property type="entry name" value="TsoY_fam"/>
    <property type="match status" value="1"/>
</dbReference>
<evidence type="ECO:0000256" key="1">
    <source>
        <dbReference type="SAM" id="Phobius"/>
    </source>
</evidence>
<feature type="transmembrane region" description="Helical" evidence="1">
    <location>
        <begin position="211"/>
        <end position="236"/>
    </location>
</feature>
<name>A0A1D7QX02_9BACI</name>
<sequence length="404" mass="44039">MTKTYNPIYFLAALGNGGLAVSFFMYFMFMVPHPDTPMATFNHIFPYLMNGSLLVQAGIVTAVIGMIYFTIRHFQKLFWNLSEWKTFKQSDAYEKMRGTNAEASFMAVPLTLSMTVNVLFVLGAVFVPNLWNVIQLLLPFSLAAFAAIGVYALTLFIPMMTRFFTDNGFKMEANNNFSQLLPVFAFTMIAVGLAAPAAMSTVTFVSATGMILSILFLTVAAGLLVIQGTLALASIFKNGIAKEGSATVWILIPILTLVGITFVRLASGVSHNLLATDPSPVMMFIVLGAILSVQTFVGLFGYSVLRRNGYFAEFTNGEGKSPGSYGLICPGVAYFVLGMFFVQWGLVDTGIVTKFSLTYFLILTPLVLIQLKTIQVLGKLNLKHFGKEAIQSDSKLSGQTAKAS</sequence>
<dbReference type="Proteomes" id="UP000094463">
    <property type="component" value="Chromosome"/>
</dbReference>
<keyword evidence="3" id="KW-1185">Reference proteome</keyword>
<protein>
    <submittedName>
        <fullName evidence="2">Uncharacterized protein</fullName>
    </submittedName>
</protein>
<gene>
    <name evidence="2" type="ORF">BBEV_2183</name>
</gene>
<dbReference type="InterPro" id="IPR059133">
    <property type="entry name" value="TsoY-like"/>
</dbReference>
<feature type="transmembrane region" description="Helical" evidence="1">
    <location>
        <begin position="281"/>
        <end position="305"/>
    </location>
</feature>
<dbReference type="KEGG" id="bbev:BBEV_2183"/>
<evidence type="ECO:0000313" key="2">
    <source>
        <dbReference type="EMBL" id="AOM83541.1"/>
    </source>
</evidence>
<dbReference type="PATRIC" id="fig|632773.3.peg.2301"/>
<proteinExistence type="predicted"/>
<dbReference type="RefSeq" id="WP_069365511.1">
    <property type="nucleotide sequence ID" value="NZ_CP012502.1"/>
</dbReference>
<feature type="transmembrane region" description="Helical" evidence="1">
    <location>
        <begin position="325"/>
        <end position="345"/>
    </location>
</feature>
<feature type="transmembrane region" description="Helical" evidence="1">
    <location>
        <begin position="105"/>
        <end position="127"/>
    </location>
</feature>
<dbReference type="AlphaFoldDB" id="A0A1D7QX02"/>